<name>A0A1R4J3J7_9MICO</name>
<proteinExistence type="predicted"/>
<keyword evidence="2" id="KW-1185">Reference proteome</keyword>
<dbReference type="RefSeq" id="WP_087136614.1">
    <property type="nucleotide sequence ID" value="NZ_FUKR01000032.1"/>
</dbReference>
<reference evidence="2" key="1">
    <citation type="submission" date="2017-02" db="EMBL/GenBank/DDBJ databases">
        <authorList>
            <person name="Dridi B."/>
        </authorList>
    </citation>
    <scope>NUCLEOTIDE SEQUENCE [LARGE SCALE GENOMIC DNA]</scope>
    <source>
        <strain evidence="2">EB411</strain>
    </source>
</reference>
<gene>
    <name evidence="1" type="ORF">FM119_05125</name>
</gene>
<evidence type="ECO:0000313" key="2">
    <source>
        <dbReference type="Proteomes" id="UP000196778"/>
    </source>
</evidence>
<evidence type="ECO:0000313" key="1">
    <source>
        <dbReference type="EMBL" id="SJN26617.1"/>
    </source>
</evidence>
<dbReference type="OrthoDB" id="5121327at2"/>
<dbReference type="Proteomes" id="UP000196778">
    <property type="component" value="Unassembled WGS sequence"/>
</dbReference>
<accession>A0A1R4J3J7</accession>
<sequence>MKNAVWLIVGIVTGFVVAHQVNKSHAGHEFFAELDGRIREFTDSVSDAYNRREAELRTRDEN</sequence>
<organism evidence="1 2">
    <name type="scientific">Mycetocola reblochoni REB411</name>
    <dbReference type="NCBI Taxonomy" id="1255698"/>
    <lineage>
        <taxon>Bacteria</taxon>
        <taxon>Bacillati</taxon>
        <taxon>Actinomycetota</taxon>
        <taxon>Actinomycetes</taxon>
        <taxon>Micrococcales</taxon>
        <taxon>Microbacteriaceae</taxon>
        <taxon>Mycetocola</taxon>
    </lineage>
</organism>
<dbReference type="AlphaFoldDB" id="A0A1R4J3J7"/>
<protein>
    <submittedName>
        <fullName evidence="1">Uncharacterized protein</fullName>
    </submittedName>
</protein>
<dbReference type="EMBL" id="FUKR01000032">
    <property type="protein sequence ID" value="SJN26617.1"/>
    <property type="molecule type" value="Genomic_DNA"/>
</dbReference>